<accession>A0ABV4TTP5</accession>
<proteinExistence type="predicted"/>
<feature type="signal peptide" evidence="1">
    <location>
        <begin position="1"/>
        <end position="24"/>
    </location>
</feature>
<dbReference type="EMBL" id="JBGUAW010000002">
    <property type="protein sequence ID" value="MFA9459999.1"/>
    <property type="molecule type" value="Genomic_DNA"/>
</dbReference>
<evidence type="ECO:0000313" key="3">
    <source>
        <dbReference type="Proteomes" id="UP001575181"/>
    </source>
</evidence>
<comment type="caution">
    <text evidence="2">The sequence shown here is derived from an EMBL/GenBank/DDBJ whole genome shotgun (WGS) entry which is preliminary data.</text>
</comment>
<dbReference type="Proteomes" id="UP001575181">
    <property type="component" value="Unassembled WGS sequence"/>
</dbReference>
<evidence type="ECO:0000313" key="2">
    <source>
        <dbReference type="EMBL" id="MFA9459999.1"/>
    </source>
</evidence>
<organism evidence="2 3">
    <name type="scientific">Thiohalorhabdus methylotrophus</name>
    <dbReference type="NCBI Taxonomy" id="3242694"/>
    <lineage>
        <taxon>Bacteria</taxon>
        <taxon>Pseudomonadati</taxon>
        <taxon>Pseudomonadota</taxon>
        <taxon>Gammaproteobacteria</taxon>
        <taxon>Thiohalorhabdales</taxon>
        <taxon>Thiohalorhabdaceae</taxon>
        <taxon>Thiohalorhabdus</taxon>
    </lineage>
</organism>
<sequence>MTGAFWRRFLPALGLLALSGPAGAATHLGVFGIAESASCSGDCGSAVDEQSPSYGGSFLFTGRFDDWGLFLEMGGTNRAPFAGLGAIRWFGPVRVMVGPYILTRQARYDFADPFPSTEASDQATALSAELAVRGFFLRYQRYSYKVSFESSIPDPNNSDATLTRNAASSFDVDFFALGYRYRFW</sequence>
<gene>
    <name evidence="2" type="ORF">ACERLL_04100</name>
</gene>
<evidence type="ECO:0000256" key="1">
    <source>
        <dbReference type="SAM" id="SignalP"/>
    </source>
</evidence>
<reference evidence="2 3" key="1">
    <citation type="submission" date="2024-08" db="EMBL/GenBank/DDBJ databases">
        <title>Whole-genome sequencing of halo(alkali)philic microorganisms from hypersaline lakes.</title>
        <authorList>
            <person name="Sorokin D.Y."/>
            <person name="Merkel A.Y."/>
            <person name="Messina E."/>
            <person name="Yakimov M."/>
        </authorList>
    </citation>
    <scope>NUCLEOTIDE SEQUENCE [LARGE SCALE GENOMIC DNA]</scope>
    <source>
        <strain evidence="2 3">Cl-TMA</strain>
    </source>
</reference>
<evidence type="ECO:0008006" key="4">
    <source>
        <dbReference type="Google" id="ProtNLM"/>
    </source>
</evidence>
<protein>
    <recommendedName>
        <fullName evidence="4">Outer membrane protein beta-barrel domain-containing protein</fullName>
    </recommendedName>
</protein>
<keyword evidence="3" id="KW-1185">Reference proteome</keyword>
<feature type="chain" id="PRO_5046083361" description="Outer membrane protein beta-barrel domain-containing protein" evidence="1">
    <location>
        <begin position="25"/>
        <end position="184"/>
    </location>
</feature>
<name>A0ABV4TTP5_9GAMM</name>
<dbReference type="RefSeq" id="WP_373654777.1">
    <property type="nucleotide sequence ID" value="NZ_JBGUAW010000002.1"/>
</dbReference>
<keyword evidence="1" id="KW-0732">Signal</keyword>